<reference evidence="1 2" key="1">
    <citation type="submission" date="2024-08" db="EMBL/GenBank/DDBJ databases">
        <title>Gnathostoma spinigerum genome.</title>
        <authorList>
            <person name="Gonzalez-Bertolin B."/>
            <person name="Monzon S."/>
            <person name="Zaballos A."/>
            <person name="Jimenez P."/>
            <person name="Dekumyoy P."/>
            <person name="Varona S."/>
            <person name="Cuesta I."/>
            <person name="Sumanam S."/>
            <person name="Adisakwattana P."/>
            <person name="Gasser R.B."/>
            <person name="Hernandez-Gonzalez A."/>
            <person name="Young N.D."/>
            <person name="Perteguer M.J."/>
        </authorList>
    </citation>
    <scope>NUCLEOTIDE SEQUENCE [LARGE SCALE GENOMIC DNA]</scope>
    <source>
        <strain evidence="1">AL3</strain>
        <tissue evidence="1">Liver</tissue>
    </source>
</reference>
<keyword evidence="2" id="KW-1185">Reference proteome</keyword>
<proteinExistence type="predicted"/>
<organism evidence="1 2">
    <name type="scientific">Gnathostoma spinigerum</name>
    <dbReference type="NCBI Taxonomy" id="75299"/>
    <lineage>
        <taxon>Eukaryota</taxon>
        <taxon>Metazoa</taxon>
        <taxon>Ecdysozoa</taxon>
        <taxon>Nematoda</taxon>
        <taxon>Chromadorea</taxon>
        <taxon>Rhabditida</taxon>
        <taxon>Spirurina</taxon>
        <taxon>Gnathostomatomorpha</taxon>
        <taxon>Gnathostomatoidea</taxon>
        <taxon>Gnathostomatidae</taxon>
        <taxon>Gnathostoma</taxon>
    </lineage>
</organism>
<sequence>MRVELTRLQEISNNRPLLDASFPLMQFLTEWDFSSAPNTTELNNNDYTAVWQFIIATVNEMKRQSALFEELKEEKLRDFFEYDPLSVQQKLIKALVKQISTHMITHR</sequence>
<dbReference type="EMBL" id="JBGFUD010006531">
    <property type="protein sequence ID" value="MFH4981051.1"/>
    <property type="molecule type" value="Genomic_DNA"/>
</dbReference>
<dbReference type="AlphaFoldDB" id="A0ABD6EMN5"/>
<comment type="caution">
    <text evidence="1">The sequence shown here is derived from an EMBL/GenBank/DDBJ whole genome shotgun (WGS) entry which is preliminary data.</text>
</comment>
<accession>A0ABD6EMN5</accession>
<evidence type="ECO:0000313" key="2">
    <source>
        <dbReference type="Proteomes" id="UP001608902"/>
    </source>
</evidence>
<gene>
    <name evidence="1" type="ORF">AB6A40_007760</name>
</gene>
<name>A0ABD6EMN5_9BILA</name>
<dbReference type="Proteomes" id="UP001608902">
    <property type="component" value="Unassembled WGS sequence"/>
</dbReference>
<evidence type="ECO:0000313" key="1">
    <source>
        <dbReference type="EMBL" id="MFH4981051.1"/>
    </source>
</evidence>
<protein>
    <submittedName>
        <fullName evidence="1">Uncharacterized protein</fullName>
    </submittedName>
</protein>